<dbReference type="InterPro" id="IPR000007">
    <property type="entry name" value="Tubby_C"/>
</dbReference>
<dbReference type="PRINTS" id="PR01573">
    <property type="entry name" value="SUPERTUBBY"/>
</dbReference>
<proteinExistence type="inferred from homology"/>
<gene>
    <name evidence="3" type="ORF">QYT958_LOCUS37771</name>
</gene>
<evidence type="ECO:0000313" key="4">
    <source>
        <dbReference type="Proteomes" id="UP000663848"/>
    </source>
</evidence>
<feature type="domain" description="Tubby C-terminal" evidence="2">
    <location>
        <begin position="1"/>
        <end position="64"/>
    </location>
</feature>
<dbReference type="EMBL" id="CAJOBR010032060">
    <property type="protein sequence ID" value="CAF4997594.1"/>
    <property type="molecule type" value="Genomic_DNA"/>
</dbReference>
<sequence length="69" mass="7987">NEQSQVYQLDFGGRVTLESAKNFQIEFKGKQVIQFGRIENNCYTLDFEWPFSPIQAFAVALANITQRLK</sequence>
<dbReference type="SUPFAM" id="SSF54518">
    <property type="entry name" value="Tubby C-terminal domain-like"/>
    <property type="match status" value="1"/>
</dbReference>
<feature type="non-terminal residue" evidence="3">
    <location>
        <position position="1"/>
    </location>
</feature>
<dbReference type="Pfam" id="PF01167">
    <property type="entry name" value="Tub"/>
    <property type="match status" value="1"/>
</dbReference>
<evidence type="ECO:0000313" key="3">
    <source>
        <dbReference type="EMBL" id="CAF4997594.1"/>
    </source>
</evidence>
<comment type="similarity">
    <text evidence="1">Belongs to the TUB family.</text>
</comment>
<name>A0A822A444_9BILA</name>
<dbReference type="Gene3D" id="3.20.90.10">
    <property type="entry name" value="Tubby Protein, Chain A"/>
    <property type="match status" value="1"/>
</dbReference>
<dbReference type="PANTHER" id="PTHR16517">
    <property type="entry name" value="TUBBY-RELATED"/>
    <property type="match status" value="1"/>
</dbReference>
<organism evidence="3 4">
    <name type="scientific">Rotaria socialis</name>
    <dbReference type="NCBI Taxonomy" id="392032"/>
    <lineage>
        <taxon>Eukaryota</taxon>
        <taxon>Metazoa</taxon>
        <taxon>Spiralia</taxon>
        <taxon>Gnathifera</taxon>
        <taxon>Rotifera</taxon>
        <taxon>Eurotatoria</taxon>
        <taxon>Bdelloidea</taxon>
        <taxon>Philodinida</taxon>
        <taxon>Philodinidae</taxon>
        <taxon>Rotaria</taxon>
    </lineage>
</organism>
<dbReference type="PANTHER" id="PTHR16517:SF2">
    <property type="entry name" value="TUBBY-RELATED PROTEIN 4"/>
    <property type="match status" value="1"/>
</dbReference>
<evidence type="ECO:0000259" key="2">
    <source>
        <dbReference type="Pfam" id="PF01167"/>
    </source>
</evidence>
<reference evidence="3" key="1">
    <citation type="submission" date="2021-02" db="EMBL/GenBank/DDBJ databases">
        <authorList>
            <person name="Nowell W R."/>
        </authorList>
    </citation>
    <scope>NUCLEOTIDE SEQUENCE</scope>
</reference>
<dbReference type="InterPro" id="IPR025659">
    <property type="entry name" value="Tubby-like_C"/>
</dbReference>
<comment type="caution">
    <text evidence="3">The sequence shown here is derived from an EMBL/GenBank/DDBJ whole genome shotgun (WGS) entry which is preliminary data.</text>
</comment>
<protein>
    <recommendedName>
        <fullName evidence="2">Tubby C-terminal domain-containing protein</fullName>
    </recommendedName>
</protein>
<accession>A0A822A444</accession>
<dbReference type="Proteomes" id="UP000663848">
    <property type="component" value="Unassembled WGS sequence"/>
</dbReference>
<dbReference type="AlphaFoldDB" id="A0A822A444"/>
<evidence type="ECO:0000256" key="1">
    <source>
        <dbReference type="ARBA" id="ARBA00007129"/>
    </source>
</evidence>